<dbReference type="EMBL" id="MDLC01000013">
    <property type="protein sequence ID" value="ODS24115.1"/>
    <property type="molecule type" value="Genomic_DNA"/>
</dbReference>
<protein>
    <submittedName>
        <fullName evidence="1">Uncharacterized protein</fullName>
    </submittedName>
</protein>
<organism evidence="1 2">
    <name type="scientific">Candidatus Endobugula sertula</name>
    <name type="common">Bugula neritina bacterial symbiont</name>
    <dbReference type="NCBI Taxonomy" id="62101"/>
    <lineage>
        <taxon>Bacteria</taxon>
        <taxon>Pseudomonadati</taxon>
        <taxon>Pseudomonadota</taxon>
        <taxon>Gammaproteobacteria</taxon>
        <taxon>Cellvibrionales</taxon>
        <taxon>Cellvibrionaceae</taxon>
        <taxon>Candidatus Endobugula</taxon>
    </lineage>
</organism>
<evidence type="ECO:0000313" key="2">
    <source>
        <dbReference type="Proteomes" id="UP000242502"/>
    </source>
</evidence>
<gene>
    <name evidence="1" type="ORF">AB835_05120</name>
</gene>
<dbReference type="Proteomes" id="UP000242502">
    <property type="component" value="Unassembled WGS sequence"/>
</dbReference>
<dbReference type="AlphaFoldDB" id="A0A1D2QR95"/>
<reference evidence="1 2" key="1">
    <citation type="journal article" date="2016" name="Appl. Environ. Microbiol.">
        <title>Lack of Overt Genome Reduction in the Bryostatin-Producing Bryozoan Symbiont "Candidatus Endobugula sertula".</title>
        <authorList>
            <person name="Miller I.J."/>
            <person name="Vanee N."/>
            <person name="Fong S.S."/>
            <person name="Lim-Fong G.E."/>
            <person name="Kwan J.C."/>
        </authorList>
    </citation>
    <scope>NUCLEOTIDE SEQUENCE [LARGE SCALE GENOMIC DNA]</scope>
    <source>
        <strain evidence="1">AB1-4</strain>
    </source>
</reference>
<evidence type="ECO:0000313" key="1">
    <source>
        <dbReference type="EMBL" id="ODS24115.1"/>
    </source>
</evidence>
<name>A0A1D2QR95_9GAMM</name>
<comment type="caution">
    <text evidence="1">The sequence shown here is derived from an EMBL/GenBank/DDBJ whole genome shotgun (WGS) entry which is preliminary data.</text>
</comment>
<proteinExistence type="predicted"/>
<sequence length="96" mass="10685">MSQSYPEVQPEDFMKISRDKPSHLLIEQQLITLGSRIGNGGTFKKEILKLVGWNGGSLTTYASRAELAAEAFNRIRAALEGVESAEELKEKLIQLH</sequence>
<accession>A0A1D2QR95</accession>